<protein>
    <submittedName>
        <fullName evidence="2">Uncharacterized protein</fullName>
    </submittedName>
</protein>
<keyword evidence="1" id="KW-0812">Transmembrane</keyword>
<keyword evidence="3" id="KW-1185">Reference proteome</keyword>
<name>A0A8J3Y1G7_9ACTN</name>
<gene>
    <name evidence="2" type="ORF">Pth03_74200</name>
</gene>
<feature type="transmembrane region" description="Helical" evidence="1">
    <location>
        <begin position="51"/>
        <end position="71"/>
    </location>
</feature>
<evidence type="ECO:0000256" key="1">
    <source>
        <dbReference type="SAM" id="Phobius"/>
    </source>
</evidence>
<reference evidence="2" key="1">
    <citation type="submission" date="2021-01" db="EMBL/GenBank/DDBJ databases">
        <title>Whole genome shotgun sequence of Planotetraspora thailandica NBRC 104271.</title>
        <authorList>
            <person name="Komaki H."/>
            <person name="Tamura T."/>
        </authorList>
    </citation>
    <scope>NUCLEOTIDE SEQUENCE</scope>
    <source>
        <strain evidence="2">NBRC 104271</strain>
    </source>
</reference>
<feature type="transmembrane region" description="Helical" evidence="1">
    <location>
        <begin position="221"/>
        <end position="239"/>
    </location>
</feature>
<dbReference type="Proteomes" id="UP000605992">
    <property type="component" value="Unassembled WGS sequence"/>
</dbReference>
<feature type="transmembrane region" description="Helical" evidence="1">
    <location>
        <begin position="21"/>
        <end position="39"/>
    </location>
</feature>
<organism evidence="2 3">
    <name type="scientific">Planotetraspora thailandica</name>
    <dbReference type="NCBI Taxonomy" id="487172"/>
    <lineage>
        <taxon>Bacteria</taxon>
        <taxon>Bacillati</taxon>
        <taxon>Actinomycetota</taxon>
        <taxon>Actinomycetes</taxon>
        <taxon>Streptosporangiales</taxon>
        <taxon>Streptosporangiaceae</taxon>
        <taxon>Planotetraspora</taxon>
    </lineage>
</organism>
<comment type="caution">
    <text evidence="2">The sequence shown here is derived from an EMBL/GenBank/DDBJ whole genome shotgun (WGS) entry which is preliminary data.</text>
</comment>
<dbReference type="EMBL" id="BOOR01000076">
    <property type="protein sequence ID" value="GII59031.1"/>
    <property type="molecule type" value="Genomic_DNA"/>
</dbReference>
<evidence type="ECO:0000313" key="3">
    <source>
        <dbReference type="Proteomes" id="UP000605992"/>
    </source>
</evidence>
<dbReference type="RefSeq" id="WP_203949109.1">
    <property type="nucleotide sequence ID" value="NZ_BOOR01000076.1"/>
</dbReference>
<keyword evidence="1" id="KW-0472">Membrane</keyword>
<accession>A0A8J3Y1G7</accession>
<evidence type="ECO:0000313" key="2">
    <source>
        <dbReference type="EMBL" id="GII59031.1"/>
    </source>
</evidence>
<dbReference type="AlphaFoldDB" id="A0A8J3Y1G7"/>
<sequence length="360" mass="39899">MSEDQAIRQALDRLEPVRRRLWLTSSGLVLAGWVFFFLYGGAPHIPIDERFGLPAVALLVLPLVSLALAAYMSRARMERLPSWLRTPLLMIPGPLGAAAFVLPYGGTPVEFAPQIGIGLLHLVRYSIDAWRADKAFTGLAAGFQAAIRGEIAKEGPARLFPHIPEVRFDADVPDDHVRQRWLADHGLVTRLIRRTLLPVTAAAGVLALAQFAMALPGSASPAWSLLVAGVVLIATALLLRSVVNARTRVHQDVTTTVGYPIPKPDAERALRSTMAIRTLVNLDQRAADFPLIRERLSPYRGRISTALRDHHDTLEYLRFAWLSYNLPRWRALVNDLVKAGEHAEKTAEMIRNENAFRSID</sequence>
<proteinExistence type="predicted"/>
<keyword evidence="1" id="KW-1133">Transmembrane helix</keyword>
<feature type="transmembrane region" description="Helical" evidence="1">
    <location>
        <begin position="196"/>
        <end position="215"/>
    </location>
</feature>